<protein>
    <submittedName>
        <fullName evidence="1">Uncharacterized protein</fullName>
    </submittedName>
</protein>
<organism evidence="1">
    <name type="scientific">marine metagenome</name>
    <dbReference type="NCBI Taxonomy" id="408172"/>
    <lineage>
        <taxon>unclassified sequences</taxon>
        <taxon>metagenomes</taxon>
        <taxon>ecological metagenomes</taxon>
    </lineage>
</organism>
<reference evidence="1" key="1">
    <citation type="submission" date="2018-05" db="EMBL/GenBank/DDBJ databases">
        <authorList>
            <person name="Lanie J.A."/>
            <person name="Ng W.-L."/>
            <person name="Kazmierczak K.M."/>
            <person name="Andrzejewski T.M."/>
            <person name="Davidsen T.M."/>
            <person name="Wayne K.J."/>
            <person name="Tettelin H."/>
            <person name="Glass J.I."/>
            <person name="Rusch D."/>
            <person name="Podicherti R."/>
            <person name="Tsui H.-C.T."/>
            <person name="Winkler M.E."/>
        </authorList>
    </citation>
    <scope>NUCLEOTIDE SEQUENCE</scope>
</reference>
<feature type="non-terminal residue" evidence="1">
    <location>
        <position position="63"/>
    </location>
</feature>
<dbReference type="EMBL" id="UINC01151219">
    <property type="protein sequence ID" value="SVD44700.1"/>
    <property type="molecule type" value="Genomic_DNA"/>
</dbReference>
<dbReference type="AlphaFoldDB" id="A0A382VE87"/>
<accession>A0A382VE87</accession>
<evidence type="ECO:0000313" key="1">
    <source>
        <dbReference type="EMBL" id="SVD44700.1"/>
    </source>
</evidence>
<gene>
    <name evidence="1" type="ORF">METZ01_LOCUS397554</name>
</gene>
<proteinExistence type="predicted"/>
<sequence>MNKDDNNLQSVIDYTARLASLVAPNALELSGKTVQFIGTHPFEIDDLKGLLPSDVTVVVDAVV</sequence>
<name>A0A382VE87_9ZZZZ</name>